<accession>A0A409X3H4</accession>
<sequence length="212" mass="23957">MSVPQAKWWKMGGLLEPYVGGSGRSKRGWLMARGRNSKSPEQGDIPPLRVQCTIAHDCGPRARTGSGSRLRDEDKEVVEEGVGLREEALYIRRRQEEGRLVVMGERREGSGNESECRSRFRHCLAWRHGPSRTRRVLSHWCLALSSFAHVCWAPRQRLVSEPSICDLEKTRHVLYLSLLQLRAHHSQISSRTASPRSGRVAPRNGDSDVLGQ</sequence>
<dbReference type="Proteomes" id="UP000284706">
    <property type="component" value="Unassembled WGS sequence"/>
</dbReference>
<organism evidence="2 3">
    <name type="scientific">Gymnopilus dilepis</name>
    <dbReference type="NCBI Taxonomy" id="231916"/>
    <lineage>
        <taxon>Eukaryota</taxon>
        <taxon>Fungi</taxon>
        <taxon>Dikarya</taxon>
        <taxon>Basidiomycota</taxon>
        <taxon>Agaricomycotina</taxon>
        <taxon>Agaricomycetes</taxon>
        <taxon>Agaricomycetidae</taxon>
        <taxon>Agaricales</taxon>
        <taxon>Agaricineae</taxon>
        <taxon>Hymenogastraceae</taxon>
        <taxon>Gymnopilus</taxon>
    </lineage>
</organism>
<proteinExistence type="predicted"/>
<dbReference type="EMBL" id="NHYE01004326">
    <property type="protein sequence ID" value="PPQ85301.1"/>
    <property type="molecule type" value="Genomic_DNA"/>
</dbReference>
<dbReference type="InParanoid" id="A0A409X3H4"/>
<evidence type="ECO:0000313" key="2">
    <source>
        <dbReference type="EMBL" id="PPQ85301.1"/>
    </source>
</evidence>
<comment type="caution">
    <text evidence="2">The sequence shown here is derived from an EMBL/GenBank/DDBJ whole genome shotgun (WGS) entry which is preliminary data.</text>
</comment>
<name>A0A409X3H4_9AGAR</name>
<gene>
    <name evidence="2" type="ORF">CVT26_003877</name>
</gene>
<feature type="region of interest" description="Disordered" evidence="1">
    <location>
        <begin position="189"/>
        <end position="212"/>
    </location>
</feature>
<evidence type="ECO:0000313" key="3">
    <source>
        <dbReference type="Proteomes" id="UP000284706"/>
    </source>
</evidence>
<protein>
    <submittedName>
        <fullName evidence="2">Uncharacterized protein</fullName>
    </submittedName>
</protein>
<evidence type="ECO:0000256" key="1">
    <source>
        <dbReference type="SAM" id="MobiDB-lite"/>
    </source>
</evidence>
<reference evidence="2 3" key="1">
    <citation type="journal article" date="2018" name="Evol. Lett.">
        <title>Horizontal gene cluster transfer increased hallucinogenic mushroom diversity.</title>
        <authorList>
            <person name="Reynolds H.T."/>
            <person name="Vijayakumar V."/>
            <person name="Gluck-Thaler E."/>
            <person name="Korotkin H.B."/>
            <person name="Matheny P.B."/>
            <person name="Slot J.C."/>
        </authorList>
    </citation>
    <scope>NUCLEOTIDE SEQUENCE [LARGE SCALE GENOMIC DNA]</scope>
    <source>
        <strain evidence="2 3">SRW20</strain>
    </source>
</reference>
<keyword evidence="3" id="KW-1185">Reference proteome</keyword>
<dbReference type="AlphaFoldDB" id="A0A409X3H4"/>